<protein>
    <recommendedName>
        <fullName evidence="3">NiFe hydrogenase</fullName>
    </recommendedName>
</protein>
<dbReference type="AlphaFoldDB" id="B0TVD9"/>
<evidence type="ECO:0000313" key="2">
    <source>
        <dbReference type="Proteomes" id="UP000001317"/>
    </source>
</evidence>
<evidence type="ECO:0000313" key="1">
    <source>
        <dbReference type="EMBL" id="ABZ76824.1"/>
    </source>
</evidence>
<dbReference type="STRING" id="458817.Shal_2265"/>
<sequence length="593" mass="66215">MKNIRFEFNCSREVPFYGHLCNQYLQNEQYDVTIGELDNLYYIEAKGEQAQLEQLADAIANDFLISAWLVKPQICAIDSPIGTKKLLPSRPLEIEYCQHCQPQFGDNQAAHFGDVGFDCPCCQAQKRITSAEKAVSLADARALVKKLDKLGSIVLPHSNLGAGTIISFQPIENQPREARQQLVICNPNNLHAHFSVNDNQILALSSIEKPFIKARPIRSHTRLKQPLYEICFAKSRLLLVICEILRQQGIDYVYIANVDNPKIAMVEAKWSLIETPATTKVLVIEATRQPLHDDAQAGNYQAKWAADHIEIIANQPCTNEDNAIAPINSAASCALHSAVIGENKPRNIAALYFSSSSKTQIVTLDSKQNLELFFEFPSLPDNGYDIVHQLELSPQKALLDKFKTLYPDDYLKLLSLKLAHPTNNIESLWAIAAVFLGATTQTQHNQSSSKIVPLSKTELCDFVVARAMCHKGANAPRVDFPLTRGEAFRSLNWCKTLGSLISFRLAEEENIDKLAFGLHDSFADYICNWIEHLDQNICIKSVVIAGNSFANELLAQRVSLRLGKNFTLNANSKMDLDGLNIAAGALYLKQRRH</sequence>
<proteinExistence type="predicted"/>
<dbReference type="Proteomes" id="UP000001317">
    <property type="component" value="Chromosome"/>
</dbReference>
<dbReference type="eggNOG" id="COG0068">
    <property type="taxonomic scope" value="Bacteria"/>
</dbReference>
<keyword evidence="2" id="KW-1185">Reference proteome</keyword>
<dbReference type="HOGENOM" id="CLU_453334_0_0_6"/>
<evidence type="ECO:0008006" key="3">
    <source>
        <dbReference type="Google" id="ProtNLM"/>
    </source>
</evidence>
<dbReference type="RefSeq" id="WP_012277353.1">
    <property type="nucleotide sequence ID" value="NC_010334.1"/>
</dbReference>
<accession>B0TVD9</accession>
<name>B0TVD9_SHEHH</name>
<dbReference type="EMBL" id="CP000931">
    <property type="protein sequence ID" value="ABZ76824.1"/>
    <property type="molecule type" value="Genomic_DNA"/>
</dbReference>
<reference evidence="1" key="1">
    <citation type="submission" date="2008-01" db="EMBL/GenBank/DDBJ databases">
        <title>Complete sequence of Shewanella halifaxensis HAW-EB4.</title>
        <authorList>
            <consortium name="US DOE Joint Genome Institute"/>
            <person name="Copeland A."/>
            <person name="Lucas S."/>
            <person name="Lapidus A."/>
            <person name="Glavina del Rio T."/>
            <person name="Dalin E."/>
            <person name="Tice H."/>
            <person name="Bruce D."/>
            <person name="Goodwin L."/>
            <person name="Pitluck S."/>
            <person name="Sims D."/>
            <person name="Brettin T."/>
            <person name="Detter J.C."/>
            <person name="Han C."/>
            <person name="Kuske C.R."/>
            <person name="Schmutz J."/>
            <person name="Larimer F."/>
            <person name="Land M."/>
            <person name="Hauser L."/>
            <person name="Kyrpides N."/>
            <person name="Kim E."/>
            <person name="Zhao J.-S."/>
            <person name="Richardson P."/>
        </authorList>
    </citation>
    <scope>NUCLEOTIDE SEQUENCE [LARGE SCALE GENOMIC DNA]</scope>
    <source>
        <strain evidence="1">HAW-EB4</strain>
    </source>
</reference>
<dbReference type="Gene3D" id="3.30.420.40">
    <property type="match status" value="1"/>
</dbReference>
<dbReference type="OrthoDB" id="5808866at2"/>
<gene>
    <name evidence="1" type="ordered locus">Shal_2265</name>
</gene>
<dbReference type="KEGG" id="shl:Shal_2265"/>
<organism evidence="1 2">
    <name type="scientific">Shewanella halifaxensis (strain HAW-EB4)</name>
    <dbReference type="NCBI Taxonomy" id="458817"/>
    <lineage>
        <taxon>Bacteria</taxon>
        <taxon>Pseudomonadati</taxon>
        <taxon>Pseudomonadota</taxon>
        <taxon>Gammaproteobacteria</taxon>
        <taxon>Alteromonadales</taxon>
        <taxon>Shewanellaceae</taxon>
        <taxon>Shewanella</taxon>
    </lineage>
</organism>